<feature type="transmembrane region" description="Helical" evidence="6">
    <location>
        <begin position="284"/>
        <end position="312"/>
    </location>
</feature>
<name>L1JEM3_GUITC</name>
<dbReference type="eggNOG" id="KOG2301">
    <property type="taxonomic scope" value="Eukaryota"/>
</dbReference>
<feature type="transmembrane region" description="Helical" evidence="6">
    <location>
        <begin position="160"/>
        <end position="181"/>
    </location>
</feature>
<proteinExistence type="predicted"/>
<evidence type="ECO:0000256" key="2">
    <source>
        <dbReference type="ARBA" id="ARBA00022692"/>
    </source>
</evidence>
<feature type="transmembrane region" description="Helical" evidence="6">
    <location>
        <begin position="134"/>
        <end position="153"/>
    </location>
</feature>
<comment type="subcellular location">
    <subcellularLocation>
        <location evidence="1">Membrane</location>
        <topology evidence="1">Multi-pass membrane protein</topology>
    </subcellularLocation>
</comment>
<reference evidence="10" key="2">
    <citation type="submission" date="2012-11" db="EMBL/GenBank/DDBJ databases">
        <authorList>
            <person name="Kuo A."/>
            <person name="Curtis B.A."/>
            <person name="Tanifuji G."/>
            <person name="Burki F."/>
            <person name="Gruber A."/>
            <person name="Irimia M."/>
            <person name="Maruyama S."/>
            <person name="Arias M.C."/>
            <person name="Ball S.G."/>
            <person name="Gile G.H."/>
            <person name="Hirakawa Y."/>
            <person name="Hopkins J.F."/>
            <person name="Rensing S.A."/>
            <person name="Schmutz J."/>
            <person name="Symeonidi A."/>
            <person name="Elias M."/>
            <person name="Eveleigh R.J."/>
            <person name="Herman E.K."/>
            <person name="Klute M.J."/>
            <person name="Nakayama T."/>
            <person name="Obornik M."/>
            <person name="Reyes-Prieto A."/>
            <person name="Armbrust E.V."/>
            <person name="Aves S.J."/>
            <person name="Beiko R.G."/>
            <person name="Coutinho P."/>
            <person name="Dacks J.B."/>
            <person name="Durnford D.G."/>
            <person name="Fast N.M."/>
            <person name="Green B.R."/>
            <person name="Grisdale C."/>
            <person name="Hempe F."/>
            <person name="Henrissat B."/>
            <person name="Hoppner M.P."/>
            <person name="Ishida K.-I."/>
            <person name="Kim E."/>
            <person name="Koreny L."/>
            <person name="Kroth P.G."/>
            <person name="Liu Y."/>
            <person name="Malik S.-B."/>
            <person name="Maier U.G."/>
            <person name="McRose D."/>
            <person name="Mock T."/>
            <person name="Neilson J.A."/>
            <person name="Onodera N.T."/>
            <person name="Poole A.M."/>
            <person name="Pritham E.J."/>
            <person name="Richards T.A."/>
            <person name="Rocap G."/>
            <person name="Roy S.W."/>
            <person name="Sarai C."/>
            <person name="Schaack S."/>
            <person name="Shirato S."/>
            <person name="Slamovits C.H."/>
            <person name="Spencer D.F."/>
            <person name="Suzuki S."/>
            <person name="Worden A.Z."/>
            <person name="Zauner S."/>
            <person name="Barry K."/>
            <person name="Bell C."/>
            <person name="Bharti A.K."/>
            <person name="Crow J.A."/>
            <person name="Grimwood J."/>
            <person name="Kramer R."/>
            <person name="Lindquist E."/>
            <person name="Lucas S."/>
            <person name="Salamov A."/>
            <person name="McFadden G.I."/>
            <person name="Lane C.E."/>
            <person name="Keeling P.J."/>
            <person name="Gray M.W."/>
            <person name="Grigoriev I.V."/>
            <person name="Archibald J.M."/>
        </authorList>
    </citation>
    <scope>NUCLEOTIDE SEQUENCE</scope>
    <source>
        <strain evidence="10">CCMP2712</strain>
    </source>
</reference>
<dbReference type="KEGG" id="gtt:GUITHDRAFT_107287"/>
<dbReference type="InterPro" id="IPR018247">
    <property type="entry name" value="EF_Hand_1_Ca_BS"/>
</dbReference>
<dbReference type="InterPro" id="IPR002048">
    <property type="entry name" value="EF_hand_dom"/>
</dbReference>
<protein>
    <recommendedName>
        <fullName evidence="7">EF-hand domain-containing protein</fullName>
    </recommendedName>
</protein>
<feature type="compositionally biased region" description="Basic and acidic residues" evidence="5">
    <location>
        <begin position="624"/>
        <end position="654"/>
    </location>
</feature>
<dbReference type="STRING" id="905079.L1JEM3"/>
<evidence type="ECO:0000256" key="5">
    <source>
        <dbReference type="SAM" id="MobiDB-lite"/>
    </source>
</evidence>
<evidence type="ECO:0000259" key="7">
    <source>
        <dbReference type="PROSITE" id="PS50222"/>
    </source>
</evidence>
<gene>
    <name evidence="8" type="ORF">GUITHDRAFT_107287</name>
</gene>
<dbReference type="RefSeq" id="XP_005833916.1">
    <property type="nucleotide sequence ID" value="XM_005833859.1"/>
</dbReference>
<dbReference type="GO" id="GO:0008332">
    <property type="term" value="F:low voltage-gated calcium channel activity"/>
    <property type="evidence" value="ECO:0007669"/>
    <property type="project" value="TreeGrafter"/>
</dbReference>
<evidence type="ECO:0000313" key="9">
    <source>
        <dbReference type="EnsemblProtists" id="EKX46936"/>
    </source>
</evidence>
<dbReference type="InterPro" id="IPR043203">
    <property type="entry name" value="VGCC_Ca_Na"/>
</dbReference>
<sequence>MSVRGGSIKGENPVSLRLSGNSTTSTIYDGAMEVYSTKLMQWNGRRGVLSARYLSLYTNEIEEDFGTLKDIVATSEIDHVASLKVGGHAALDSFYNDVFPQEIDTICRRKSLQNIPGEVVNGSYYDVVFSNLDIIFTVLFTLELAVNMCGNLFRRFVSDGWSLFDLLVVMVSIVALSNYNLPGINAIRLLRAFRVIRLFGRLQSLRLIINSLSASIQPVFHAFFLMLLITSIYAILAVQLFGPDSPRNFGRFSSSLFTMFQVCTGDGWSSEIVRPLFRDNQGQYNVGVAFFFASFIVFVGWTLLQVVVAVLLENFTTAVEQEKEKMAKANALHGSSSPLDPLLASLITSTSSHELSKKINALFQPRVYSQIMDSDDSGSISLTELKEGFRKLPWAQDVDFTQESFSSIFQNEDLSEGIDHIDLVYFDRIIRSQLKSYVQRMLDKEIQHGCASVDSVSMLAMKLMLIEMENSALEFRKSQKNTSLSLEDSKTADHEALAEQKLLKLPTFLMHRSRAGKGSDWRDSFLPPRKELLPNRGSYFRSKKSCAQCDEMMSAIRDIQASLALLTRGIDRRSTNGHAHPPAAREEESSSGGFSLLEELTTMGKRSNGIPSALLEGLGLTPPVKRERPLARSTRDRMLPRKEEVDRTMYDRSKLNNLYQTRSQGRS</sequence>
<dbReference type="PANTHER" id="PTHR10037:SF230">
    <property type="entry name" value="CA[2+]-CHANNEL PROTEIN ALPHA[[1]] SUBUNIT T, ISOFORM F"/>
    <property type="match status" value="1"/>
</dbReference>
<reference evidence="8 10" key="1">
    <citation type="journal article" date="2012" name="Nature">
        <title>Algal genomes reveal evolutionary mosaicism and the fate of nucleomorphs.</title>
        <authorList>
            <consortium name="DOE Joint Genome Institute"/>
            <person name="Curtis B.A."/>
            <person name="Tanifuji G."/>
            <person name="Burki F."/>
            <person name="Gruber A."/>
            <person name="Irimia M."/>
            <person name="Maruyama S."/>
            <person name="Arias M.C."/>
            <person name="Ball S.G."/>
            <person name="Gile G.H."/>
            <person name="Hirakawa Y."/>
            <person name="Hopkins J.F."/>
            <person name="Kuo A."/>
            <person name="Rensing S.A."/>
            <person name="Schmutz J."/>
            <person name="Symeonidi A."/>
            <person name="Elias M."/>
            <person name="Eveleigh R.J."/>
            <person name="Herman E.K."/>
            <person name="Klute M.J."/>
            <person name="Nakayama T."/>
            <person name="Obornik M."/>
            <person name="Reyes-Prieto A."/>
            <person name="Armbrust E.V."/>
            <person name="Aves S.J."/>
            <person name="Beiko R.G."/>
            <person name="Coutinho P."/>
            <person name="Dacks J.B."/>
            <person name="Durnford D.G."/>
            <person name="Fast N.M."/>
            <person name="Green B.R."/>
            <person name="Grisdale C.J."/>
            <person name="Hempel F."/>
            <person name="Henrissat B."/>
            <person name="Hoppner M.P."/>
            <person name="Ishida K."/>
            <person name="Kim E."/>
            <person name="Koreny L."/>
            <person name="Kroth P.G."/>
            <person name="Liu Y."/>
            <person name="Malik S.B."/>
            <person name="Maier U.G."/>
            <person name="McRose D."/>
            <person name="Mock T."/>
            <person name="Neilson J.A."/>
            <person name="Onodera N.T."/>
            <person name="Poole A.M."/>
            <person name="Pritham E.J."/>
            <person name="Richards T.A."/>
            <person name="Rocap G."/>
            <person name="Roy S.W."/>
            <person name="Sarai C."/>
            <person name="Schaack S."/>
            <person name="Shirato S."/>
            <person name="Slamovits C.H."/>
            <person name="Spencer D.F."/>
            <person name="Suzuki S."/>
            <person name="Worden A.Z."/>
            <person name="Zauner S."/>
            <person name="Barry K."/>
            <person name="Bell C."/>
            <person name="Bharti A.K."/>
            <person name="Crow J.A."/>
            <person name="Grimwood J."/>
            <person name="Kramer R."/>
            <person name="Lindquist E."/>
            <person name="Lucas S."/>
            <person name="Salamov A."/>
            <person name="McFadden G.I."/>
            <person name="Lane C.E."/>
            <person name="Keeling P.J."/>
            <person name="Gray M.W."/>
            <person name="Grigoriev I.V."/>
            <person name="Archibald J.M."/>
        </authorList>
    </citation>
    <scope>NUCLEOTIDE SEQUENCE</scope>
    <source>
        <strain evidence="8 10">CCMP2712</strain>
    </source>
</reference>
<feature type="region of interest" description="Disordered" evidence="5">
    <location>
        <begin position="572"/>
        <end position="593"/>
    </location>
</feature>
<dbReference type="GO" id="GO:0001518">
    <property type="term" value="C:voltage-gated sodium channel complex"/>
    <property type="evidence" value="ECO:0007669"/>
    <property type="project" value="TreeGrafter"/>
</dbReference>
<keyword evidence="10" id="KW-1185">Reference proteome</keyword>
<dbReference type="PROSITE" id="PS00018">
    <property type="entry name" value="EF_HAND_1"/>
    <property type="match status" value="1"/>
</dbReference>
<keyword evidence="2 6" id="KW-0812">Transmembrane</keyword>
<dbReference type="InterPro" id="IPR005821">
    <property type="entry name" value="Ion_trans_dom"/>
</dbReference>
<dbReference type="Proteomes" id="UP000011087">
    <property type="component" value="Unassembled WGS sequence"/>
</dbReference>
<dbReference type="GO" id="GO:0005509">
    <property type="term" value="F:calcium ion binding"/>
    <property type="evidence" value="ECO:0007669"/>
    <property type="project" value="InterPro"/>
</dbReference>
<dbReference type="PaxDb" id="55529-EKX46936"/>
<dbReference type="Gene3D" id="1.20.120.350">
    <property type="entry name" value="Voltage-gated potassium channels. Chain C"/>
    <property type="match status" value="1"/>
</dbReference>
<keyword evidence="4 6" id="KW-0472">Membrane</keyword>
<dbReference type="GO" id="GO:0086010">
    <property type="term" value="P:membrane depolarization during action potential"/>
    <property type="evidence" value="ECO:0007669"/>
    <property type="project" value="TreeGrafter"/>
</dbReference>
<dbReference type="PROSITE" id="PS50222">
    <property type="entry name" value="EF_HAND_2"/>
    <property type="match status" value="1"/>
</dbReference>
<evidence type="ECO:0000256" key="6">
    <source>
        <dbReference type="SAM" id="Phobius"/>
    </source>
</evidence>
<feature type="compositionally biased region" description="Polar residues" evidence="5">
    <location>
        <begin position="655"/>
        <end position="667"/>
    </location>
</feature>
<evidence type="ECO:0000256" key="3">
    <source>
        <dbReference type="ARBA" id="ARBA00022989"/>
    </source>
</evidence>
<evidence type="ECO:0000256" key="1">
    <source>
        <dbReference type="ARBA" id="ARBA00004141"/>
    </source>
</evidence>
<dbReference type="Gene3D" id="1.10.287.70">
    <property type="match status" value="1"/>
</dbReference>
<evidence type="ECO:0000256" key="4">
    <source>
        <dbReference type="ARBA" id="ARBA00023136"/>
    </source>
</evidence>
<dbReference type="PANTHER" id="PTHR10037">
    <property type="entry name" value="VOLTAGE-GATED CATION CHANNEL CALCIUM AND SODIUM"/>
    <property type="match status" value="1"/>
</dbReference>
<dbReference type="InterPro" id="IPR027359">
    <property type="entry name" value="Volt_channel_dom_sf"/>
</dbReference>
<keyword evidence="3 6" id="KW-1133">Transmembrane helix</keyword>
<dbReference type="SUPFAM" id="SSF81324">
    <property type="entry name" value="Voltage-gated potassium channels"/>
    <property type="match status" value="1"/>
</dbReference>
<dbReference type="OrthoDB" id="416585at2759"/>
<evidence type="ECO:0000313" key="10">
    <source>
        <dbReference type="Proteomes" id="UP000011087"/>
    </source>
</evidence>
<dbReference type="EMBL" id="JH992992">
    <property type="protein sequence ID" value="EKX46936.1"/>
    <property type="molecule type" value="Genomic_DNA"/>
</dbReference>
<dbReference type="EnsemblProtists" id="EKX46936">
    <property type="protein sequence ID" value="EKX46936"/>
    <property type="gene ID" value="GUITHDRAFT_107287"/>
</dbReference>
<dbReference type="AlphaFoldDB" id="L1JEM3"/>
<evidence type="ECO:0000313" key="8">
    <source>
        <dbReference type="EMBL" id="EKX46936.1"/>
    </source>
</evidence>
<dbReference type="Pfam" id="PF00520">
    <property type="entry name" value="Ion_trans"/>
    <property type="match status" value="1"/>
</dbReference>
<dbReference type="GeneID" id="17303585"/>
<accession>L1JEM3</accession>
<feature type="domain" description="EF-hand" evidence="7">
    <location>
        <begin position="370"/>
        <end position="395"/>
    </location>
</feature>
<organism evidence="8">
    <name type="scientific">Guillardia theta (strain CCMP2712)</name>
    <name type="common">Cryptophyte</name>
    <dbReference type="NCBI Taxonomy" id="905079"/>
    <lineage>
        <taxon>Eukaryota</taxon>
        <taxon>Cryptophyceae</taxon>
        <taxon>Pyrenomonadales</taxon>
        <taxon>Geminigeraceae</taxon>
        <taxon>Guillardia</taxon>
    </lineage>
</organism>
<feature type="region of interest" description="Disordered" evidence="5">
    <location>
        <begin position="613"/>
        <end position="667"/>
    </location>
</feature>
<dbReference type="GO" id="GO:0005248">
    <property type="term" value="F:voltage-gated sodium channel activity"/>
    <property type="evidence" value="ECO:0007669"/>
    <property type="project" value="TreeGrafter"/>
</dbReference>
<dbReference type="GO" id="GO:0070509">
    <property type="term" value="P:calcium ion import"/>
    <property type="evidence" value="ECO:0007669"/>
    <property type="project" value="TreeGrafter"/>
</dbReference>
<dbReference type="HOGENOM" id="CLU_411885_0_0_1"/>
<feature type="transmembrane region" description="Helical" evidence="6">
    <location>
        <begin position="219"/>
        <end position="241"/>
    </location>
</feature>
<reference evidence="9" key="3">
    <citation type="submission" date="2015-06" db="UniProtKB">
        <authorList>
            <consortium name="EnsemblProtists"/>
        </authorList>
    </citation>
    <scope>IDENTIFICATION</scope>
</reference>